<dbReference type="InterPro" id="IPR008974">
    <property type="entry name" value="TRAF-like"/>
</dbReference>
<dbReference type="AlphaFoldDB" id="A0ABD1LAG8"/>
<dbReference type="CDD" id="cd00121">
    <property type="entry name" value="MATH"/>
    <property type="match status" value="1"/>
</dbReference>
<feature type="compositionally biased region" description="Basic and acidic residues" evidence="3">
    <location>
        <begin position="366"/>
        <end position="383"/>
    </location>
</feature>
<reference evidence="6 7" key="1">
    <citation type="submission" date="2024-08" db="EMBL/GenBank/DDBJ databases">
        <title>Insights into the chromosomal genome structure of Flemingia macrophylla.</title>
        <authorList>
            <person name="Ding Y."/>
            <person name="Zhao Y."/>
            <person name="Bi W."/>
            <person name="Wu M."/>
            <person name="Zhao G."/>
            <person name="Gong Y."/>
            <person name="Li W."/>
            <person name="Zhang P."/>
        </authorList>
    </citation>
    <scope>NUCLEOTIDE SEQUENCE [LARGE SCALE GENOMIC DNA]</scope>
    <source>
        <strain evidence="6">DYQJB</strain>
        <tissue evidence="6">Leaf</tissue>
    </source>
</reference>
<dbReference type="Pfam" id="PF00651">
    <property type="entry name" value="BTB"/>
    <property type="match status" value="1"/>
</dbReference>
<proteinExistence type="predicted"/>
<dbReference type="InterPro" id="IPR000210">
    <property type="entry name" value="BTB/POZ_dom"/>
</dbReference>
<protein>
    <recommendedName>
        <fullName evidence="8">BTB/POZ and MATH domain-containing protein 4</fullName>
    </recommendedName>
</protein>
<evidence type="ECO:0008006" key="8">
    <source>
        <dbReference type="Google" id="ProtNLM"/>
    </source>
</evidence>
<dbReference type="SMART" id="SM00225">
    <property type="entry name" value="BTB"/>
    <property type="match status" value="1"/>
</dbReference>
<feature type="compositionally biased region" description="Basic and acidic residues" evidence="3">
    <location>
        <begin position="396"/>
        <end position="412"/>
    </location>
</feature>
<feature type="region of interest" description="Disordered" evidence="3">
    <location>
        <begin position="360"/>
        <end position="412"/>
    </location>
</feature>
<evidence type="ECO:0000313" key="7">
    <source>
        <dbReference type="Proteomes" id="UP001603857"/>
    </source>
</evidence>
<dbReference type="Gene3D" id="2.60.210.10">
    <property type="entry name" value="Apoptosis, Tumor Necrosis Factor Receptor Associated Protein 2, Chain A"/>
    <property type="match status" value="1"/>
</dbReference>
<dbReference type="InterPro" id="IPR011333">
    <property type="entry name" value="SKP1/BTB/POZ_sf"/>
</dbReference>
<comment type="caution">
    <text evidence="6">The sequence shown here is derived from an EMBL/GenBank/DDBJ whole genome shotgun (WGS) entry which is preliminary data.</text>
</comment>
<comment type="pathway">
    <text evidence="2">Protein modification; protein ubiquitination.</text>
</comment>
<dbReference type="Proteomes" id="UP001603857">
    <property type="component" value="Unassembled WGS sequence"/>
</dbReference>
<dbReference type="PROSITE" id="PS50144">
    <property type="entry name" value="MATH"/>
    <property type="match status" value="1"/>
</dbReference>
<dbReference type="EMBL" id="JBGMDY010000010">
    <property type="protein sequence ID" value="KAL2320509.1"/>
    <property type="molecule type" value="Genomic_DNA"/>
</dbReference>
<gene>
    <name evidence="6" type="ORF">Fmac_029478</name>
</gene>
<dbReference type="SMART" id="SM00061">
    <property type="entry name" value="MATH"/>
    <property type="match status" value="1"/>
</dbReference>
<organism evidence="6 7">
    <name type="scientific">Flemingia macrophylla</name>
    <dbReference type="NCBI Taxonomy" id="520843"/>
    <lineage>
        <taxon>Eukaryota</taxon>
        <taxon>Viridiplantae</taxon>
        <taxon>Streptophyta</taxon>
        <taxon>Embryophyta</taxon>
        <taxon>Tracheophyta</taxon>
        <taxon>Spermatophyta</taxon>
        <taxon>Magnoliopsida</taxon>
        <taxon>eudicotyledons</taxon>
        <taxon>Gunneridae</taxon>
        <taxon>Pentapetalae</taxon>
        <taxon>rosids</taxon>
        <taxon>fabids</taxon>
        <taxon>Fabales</taxon>
        <taxon>Fabaceae</taxon>
        <taxon>Papilionoideae</taxon>
        <taxon>50 kb inversion clade</taxon>
        <taxon>NPAAA clade</taxon>
        <taxon>indigoferoid/millettioid clade</taxon>
        <taxon>Phaseoleae</taxon>
        <taxon>Flemingia</taxon>
    </lineage>
</organism>
<dbReference type="PANTHER" id="PTHR26379">
    <property type="entry name" value="BTB/POZ AND MATH DOMAIN-CONTAINING PROTEIN 1"/>
    <property type="match status" value="1"/>
</dbReference>
<evidence type="ECO:0000256" key="1">
    <source>
        <dbReference type="ARBA" id="ARBA00004184"/>
    </source>
</evidence>
<evidence type="ECO:0000256" key="2">
    <source>
        <dbReference type="ARBA" id="ARBA00004906"/>
    </source>
</evidence>
<evidence type="ECO:0000259" key="4">
    <source>
        <dbReference type="PROSITE" id="PS50097"/>
    </source>
</evidence>
<dbReference type="CDD" id="cd18280">
    <property type="entry name" value="BTB_POZ_BPM_plant"/>
    <property type="match status" value="1"/>
</dbReference>
<feature type="domain" description="BTB" evidence="4">
    <location>
        <begin position="187"/>
        <end position="256"/>
    </location>
</feature>
<dbReference type="InterPro" id="IPR045005">
    <property type="entry name" value="BPM1-6"/>
</dbReference>
<dbReference type="PANTHER" id="PTHR26379:SF466">
    <property type="entry name" value="BTB_POZ AND MATH DOMAIN-CONTAINING PROTEIN 4"/>
    <property type="match status" value="1"/>
</dbReference>
<evidence type="ECO:0000313" key="6">
    <source>
        <dbReference type="EMBL" id="KAL2320509.1"/>
    </source>
</evidence>
<name>A0ABD1LAG8_9FABA</name>
<dbReference type="InterPro" id="IPR002083">
    <property type="entry name" value="MATH/TRAF_dom"/>
</dbReference>
<dbReference type="Pfam" id="PF22486">
    <property type="entry name" value="MATH_2"/>
    <property type="match status" value="1"/>
</dbReference>
<sequence length="412" mass="46226">MGGGERSSSQYTIEMVKGSHEFAIEGYSLVKGIGVGEHLRSRKFMAGGYEWEIYFYPDGKIIETQGCHVSVFVALASHATDVRALFQLVLIDQTGRGRHKVNSHFNGNLPNGPFTLKRLGSKWGFKRYFDRTRLDNSRFLKNDSLKIHCTVGVVLSPTEFSRLNPIQVPESDLEAHFGVLLENEESSDVTFLVGGEKFYAHKIILAARSATFRSELFNGKVVKDAVNREIVVPDIEPEIFKALLHFIYRDTLVEDGELLVSRSELLSFESFPAKLLAAAEKYSLPRLKLMCESELCKHLSIDTVAFMMALADRCRATQLKSICLNFCAENHIVTPPSSGFFSISFSVLYIVNKMKEKSEVEDEEGREARGEEKGNDNLNEEHGFGGGFGGSIVVEEGLRDKGERRENDFLKK</sequence>
<keyword evidence="7" id="KW-1185">Reference proteome</keyword>
<feature type="domain" description="MATH" evidence="5">
    <location>
        <begin position="17"/>
        <end position="151"/>
    </location>
</feature>
<dbReference type="SUPFAM" id="SSF49599">
    <property type="entry name" value="TRAF domain-like"/>
    <property type="match status" value="1"/>
</dbReference>
<dbReference type="SUPFAM" id="SSF54695">
    <property type="entry name" value="POZ domain"/>
    <property type="match status" value="1"/>
</dbReference>
<accession>A0ABD1LAG8</accession>
<dbReference type="GO" id="GO:0012505">
    <property type="term" value="C:endomembrane system"/>
    <property type="evidence" value="ECO:0007669"/>
    <property type="project" value="UniProtKB-SubCell"/>
</dbReference>
<evidence type="ECO:0000256" key="3">
    <source>
        <dbReference type="SAM" id="MobiDB-lite"/>
    </source>
</evidence>
<dbReference type="Gene3D" id="3.30.710.10">
    <property type="entry name" value="Potassium Channel Kv1.1, Chain A"/>
    <property type="match status" value="1"/>
</dbReference>
<evidence type="ECO:0000259" key="5">
    <source>
        <dbReference type="PROSITE" id="PS50144"/>
    </source>
</evidence>
<comment type="subcellular location">
    <subcellularLocation>
        <location evidence="1">Endomembrane system</location>
        <topology evidence="1">Peripheral membrane protein</topology>
    </subcellularLocation>
</comment>
<dbReference type="PROSITE" id="PS50097">
    <property type="entry name" value="BTB"/>
    <property type="match status" value="1"/>
</dbReference>